<feature type="domain" description="Response regulatory" evidence="9">
    <location>
        <begin position="13"/>
        <end position="127"/>
    </location>
</feature>
<dbReference type="InterPro" id="IPR011006">
    <property type="entry name" value="CheY-like_superfamily"/>
</dbReference>
<evidence type="ECO:0000256" key="6">
    <source>
        <dbReference type="ARBA" id="ARBA00023163"/>
    </source>
</evidence>
<proteinExistence type="predicted"/>
<dbReference type="Proteomes" id="UP000184076">
    <property type="component" value="Unassembled WGS sequence"/>
</dbReference>
<dbReference type="FunFam" id="1.10.8.60:FF:000014">
    <property type="entry name" value="DNA-binding transcriptional regulator NtrC"/>
    <property type="match status" value="1"/>
</dbReference>
<dbReference type="InterPro" id="IPR002197">
    <property type="entry name" value="HTH_Fis"/>
</dbReference>
<dbReference type="SMART" id="SM00448">
    <property type="entry name" value="REC"/>
    <property type="match status" value="1"/>
</dbReference>
<dbReference type="PRINTS" id="PR01590">
    <property type="entry name" value="HTHFIS"/>
</dbReference>
<dbReference type="Pfam" id="PF00072">
    <property type="entry name" value="Response_reg"/>
    <property type="match status" value="1"/>
</dbReference>
<dbReference type="SUPFAM" id="SSF52540">
    <property type="entry name" value="P-loop containing nucleoside triphosphate hydrolases"/>
    <property type="match status" value="1"/>
</dbReference>
<evidence type="ECO:0000256" key="5">
    <source>
        <dbReference type="ARBA" id="ARBA00023159"/>
    </source>
</evidence>
<dbReference type="RefSeq" id="WP_073041835.1">
    <property type="nucleotide sequence ID" value="NZ_FQVB01000052.1"/>
</dbReference>
<dbReference type="SUPFAM" id="SSF52172">
    <property type="entry name" value="CheY-like"/>
    <property type="match status" value="1"/>
</dbReference>
<dbReference type="PROSITE" id="PS50110">
    <property type="entry name" value="RESPONSE_REGULATORY"/>
    <property type="match status" value="1"/>
</dbReference>
<dbReference type="AlphaFoldDB" id="A0A1M5I5C6"/>
<dbReference type="Gene3D" id="3.40.50.300">
    <property type="entry name" value="P-loop containing nucleotide triphosphate hydrolases"/>
    <property type="match status" value="1"/>
</dbReference>
<evidence type="ECO:0000313" key="11">
    <source>
        <dbReference type="Proteomes" id="UP000184076"/>
    </source>
</evidence>
<keyword evidence="5" id="KW-0010">Activator</keyword>
<evidence type="ECO:0000256" key="1">
    <source>
        <dbReference type="ARBA" id="ARBA00022741"/>
    </source>
</evidence>
<organism evidence="10 11">
    <name type="scientific">Desulfacinum infernum DSM 9756</name>
    <dbReference type="NCBI Taxonomy" id="1121391"/>
    <lineage>
        <taxon>Bacteria</taxon>
        <taxon>Pseudomonadati</taxon>
        <taxon>Thermodesulfobacteriota</taxon>
        <taxon>Syntrophobacteria</taxon>
        <taxon>Syntrophobacterales</taxon>
        <taxon>Syntrophobacteraceae</taxon>
        <taxon>Desulfacinum</taxon>
    </lineage>
</organism>
<dbReference type="InterPro" id="IPR009057">
    <property type="entry name" value="Homeodomain-like_sf"/>
</dbReference>
<dbReference type="Pfam" id="PF02954">
    <property type="entry name" value="HTH_8"/>
    <property type="match status" value="1"/>
</dbReference>
<dbReference type="SUPFAM" id="SSF46689">
    <property type="entry name" value="Homeodomain-like"/>
    <property type="match status" value="1"/>
</dbReference>
<dbReference type="GO" id="GO:0006355">
    <property type="term" value="P:regulation of DNA-templated transcription"/>
    <property type="evidence" value="ECO:0007669"/>
    <property type="project" value="InterPro"/>
</dbReference>
<dbReference type="InterPro" id="IPR025944">
    <property type="entry name" value="Sigma_54_int_dom_CS"/>
</dbReference>
<dbReference type="InterPro" id="IPR003593">
    <property type="entry name" value="AAA+_ATPase"/>
</dbReference>
<keyword evidence="6" id="KW-0804">Transcription</keyword>
<evidence type="ECO:0000256" key="3">
    <source>
        <dbReference type="ARBA" id="ARBA00023015"/>
    </source>
</evidence>
<dbReference type="GO" id="GO:0043565">
    <property type="term" value="F:sequence-specific DNA binding"/>
    <property type="evidence" value="ECO:0007669"/>
    <property type="project" value="InterPro"/>
</dbReference>
<keyword evidence="7" id="KW-0597">Phosphoprotein</keyword>
<dbReference type="SMART" id="SM00382">
    <property type="entry name" value="AAA"/>
    <property type="match status" value="1"/>
</dbReference>
<dbReference type="InterPro" id="IPR027417">
    <property type="entry name" value="P-loop_NTPase"/>
</dbReference>
<gene>
    <name evidence="10" type="ORF">SAMN02745206_03512</name>
</gene>
<accession>A0A1M5I5C6</accession>
<dbReference type="FunFam" id="3.40.50.300:FF:000006">
    <property type="entry name" value="DNA-binding transcriptional regulator NtrC"/>
    <property type="match status" value="1"/>
</dbReference>
<dbReference type="GO" id="GO:0000160">
    <property type="term" value="P:phosphorelay signal transduction system"/>
    <property type="evidence" value="ECO:0007669"/>
    <property type="project" value="InterPro"/>
</dbReference>
<protein>
    <submittedName>
        <fullName evidence="10">Two component, sigma54 specific, transcriptional regulator, Fis family</fullName>
    </submittedName>
</protein>
<dbReference type="STRING" id="1121391.SAMN02745206_03512"/>
<sequence length="479" mass="54474">MKCPKADSPPKGRILIVEDERSLAHACRSILEEHGHHAEFCLTGREGRALLRRGDFDVVLLDLRLGDMDGMEILEEARRQNLRVCIVIMTAFSTVQNAVKAMKLGAFDYLTKPFTDDELILCVQRAVEKKRLVEENLRLKKELVDRYGFSNIVGENPKILEVFRQIEKVAPTDCTVLIHGEHGTGKELVARAIHAHSRRASQKFIAIDCSTLSPTLLESELFGHVKGAFTGATQDKPGIFQVASKGTLFLDDIANLNLETQGKLLRVLETREYKPVGSSSFRTTEARVISATNKDLRTLAAQGSFREDLYYRLNVFPIFLPPLRERKDDIPRLAYHFLRHFCRKTSKRIDGFTEDALEALVNHPWPGNVRQLKNAVERLVIMTDTPMVDLLTLLDHLETRRRWGSDPIPRTIQELRDFKKRLLIDHYERMEKLFLLKALEDQGGNISKAAQAVGMKRPNFSALMKRHGIPSPSRKRPAV</sequence>
<dbReference type="Pfam" id="PF25601">
    <property type="entry name" value="AAA_lid_14"/>
    <property type="match status" value="1"/>
</dbReference>
<evidence type="ECO:0000259" key="9">
    <source>
        <dbReference type="PROSITE" id="PS50110"/>
    </source>
</evidence>
<evidence type="ECO:0000259" key="8">
    <source>
        <dbReference type="PROSITE" id="PS50045"/>
    </source>
</evidence>
<dbReference type="EMBL" id="FQVB01000052">
    <property type="protein sequence ID" value="SHG23432.1"/>
    <property type="molecule type" value="Genomic_DNA"/>
</dbReference>
<dbReference type="PROSITE" id="PS50045">
    <property type="entry name" value="SIGMA54_INTERACT_4"/>
    <property type="match status" value="1"/>
</dbReference>
<feature type="modified residue" description="4-aspartylphosphate" evidence="7">
    <location>
        <position position="62"/>
    </location>
</feature>
<keyword evidence="1" id="KW-0547">Nucleotide-binding</keyword>
<name>A0A1M5I5C6_9BACT</name>
<dbReference type="InterPro" id="IPR001789">
    <property type="entry name" value="Sig_transdc_resp-reg_receiver"/>
</dbReference>
<dbReference type="GO" id="GO:0005524">
    <property type="term" value="F:ATP binding"/>
    <property type="evidence" value="ECO:0007669"/>
    <property type="project" value="UniProtKB-KW"/>
</dbReference>
<feature type="domain" description="Sigma-54 factor interaction" evidence="8">
    <location>
        <begin position="152"/>
        <end position="381"/>
    </location>
</feature>
<dbReference type="Gene3D" id="1.10.8.60">
    <property type="match status" value="1"/>
</dbReference>
<dbReference type="OrthoDB" id="9814761at2"/>
<keyword evidence="4" id="KW-0238">DNA-binding</keyword>
<reference evidence="11" key="1">
    <citation type="submission" date="2016-11" db="EMBL/GenBank/DDBJ databases">
        <authorList>
            <person name="Varghese N."/>
            <person name="Submissions S."/>
        </authorList>
    </citation>
    <scope>NUCLEOTIDE SEQUENCE [LARGE SCALE GENOMIC DNA]</scope>
    <source>
        <strain evidence="11">DSM 9756</strain>
    </source>
</reference>
<keyword evidence="11" id="KW-1185">Reference proteome</keyword>
<evidence type="ECO:0000256" key="4">
    <source>
        <dbReference type="ARBA" id="ARBA00023125"/>
    </source>
</evidence>
<evidence type="ECO:0000256" key="7">
    <source>
        <dbReference type="PROSITE-ProRule" id="PRU00169"/>
    </source>
</evidence>
<dbReference type="PANTHER" id="PTHR32071:SF113">
    <property type="entry name" value="ALGINATE BIOSYNTHESIS TRANSCRIPTIONAL REGULATORY PROTEIN ALGB"/>
    <property type="match status" value="1"/>
</dbReference>
<dbReference type="CDD" id="cd00009">
    <property type="entry name" value="AAA"/>
    <property type="match status" value="1"/>
</dbReference>
<dbReference type="Pfam" id="PF00158">
    <property type="entry name" value="Sigma54_activat"/>
    <property type="match status" value="1"/>
</dbReference>
<dbReference type="PANTHER" id="PTHR32071">
    <property type="entry name" value="TRANSCRIPTIONAL REGULATORY PROTEIN"/>
    <property type="match status" value="1"/>
</dbReference>
<keyword evidence="2" id="KW-0067">ATP-binding</keyword>
<evidence type="ECO:0000313" key="10">
    <source>
        <dbReference type="EMBL" id="SHG23432.1"/>
    </source>
</evidence>
<dbReference type="InterPro" id="IPR058031">
    <property type="entry name" value="AAA_lid_NorR"/>
</dbReference>
<dbReference type="Gene3D" id="1.10.10.60">
    <property type="entry name" value="Homeodomain-like"/>
    <property type="match status" value="1"/>
</dbReference>
<dbReference type="InterPro" id="IPR002078">
    <property type="entry name" value="Sigma_54_int"/>
</dbReference>
<dbReference type="PROSITE" id="PS00688">
    <property type="entry name" value="SIGMA54_INTERACT_3"/>
    <property type="match status" value="1"/>
</dbReference>
<evidence type="ECO:0000256" key="2">
    <source>
        <dbReference type="ARBA" id="ARBA00022840"/>
    </source>
</evidence>
<keyword evidence="3" id="KW-0805">Transcription regulation</keyword>
<dbReference type="Gene3D" id="3.40.50.2300">
    <property type="match status" value="1"/>
</dbReference>